<dbReference type="InterPro" id="IPR018856">
    <property type="entry name" value="Stn1_N"/>
</dbReference>
<dbReference type="AlphaFoldDB" id="A0A6A6JBZ2"/>
<feature type="region of interest" description="Disordered" evidence="9">
    <location>
        <begin position="211"/>
        <end position="236"/>
    </location>
</feature>
<dbReference type="OrthoDB" id="77828at2759"/>
<evidence type="ECO:0000256" key="3">
    <source>
        <dbReference type="ARBA" id="ARBA00017411"/>
    </source>
</evidence>
<dbReference type="GO" id="GO:0005634">
    <property type="term" value="C:nucleus"/>
    <property type="evidence" value="ECO:0007669"/>
    <property type="project" value="UniProtKB-SubCell"/>
</dbReference>
<evidence type="ECO:0000256" key="6">
    <source>
        <dbReference type="ARBA" id="ARBA00023125"/>
    </source>
</evidence>
<gene>
    <name evidence="11" type="ORF">EI97DRAFT_382203</name>
</gene>
<evidence type="ECO:0000313" key="11">
    <source>
        <dbReference type="EMBL" id="KAF2274091.1"/>
    </source>
</evidence>
<dbReference type="GO" id="GO:0003677">
    <property type="term" value="F:DNA binding"/>
    <property type="evidence" value="ECO:0007669"/>
    <property type="project" value="UniProtKB-KW"/>
</dbReference>
<dbReference type="PANTHER" id="PTHR13989:SF33">
    <property type="entry name" value="CST COMPLEX SUBUNIT STN1"/>
    <property type="match status" value="1"/>
</dbReference>
<dbReference type="GeneID" id="54549021"/>
<keyword evidence="7" id="KW-0539">Nucleus</keyword>
<dbReference type="Pfam" id="PF10451">
    <property type="entry name" value="Stn1"/>
    <property type="match status" value="1"/>
</dbReference>
<evidence type="ECO:0000313" key="12">
    <source>
        <dbReference type="Proteomes" id="UP000800097"/>
    </source>
</evidence>
<evidence type="ECO:0000256" key="8">
    <source>
        <dbReference type="ARBA" id="ARBA00030039"/>
    </source>
</evidence>
<comment type="subcellular location">
    <subcellularLocation>
        <location evidence="2">Chromosome</location>
        <location evidence="2">Telomere</location>
    </subcellularLocation>
    <subcellularLocation>
        <location evidence="1">Nucleus</location>
    </subcellularLocation>
</comment>
<organism evidence="11 12">
    <name type="scientific">Westerdykella ornata</name>
    <dbReference type="NCBI Taxonomy" id="318751"/>
    <lineage>
        <taxon>Eukaryota</taxon>
        <taxon>Fungi</taxon>
        <taxon>Dikarya</taxon>
        <taxon>Ascomycota</taxon>
        <taxon>Pezizomycotina</taxon>
        <taxon>Dothideomycetes</taxon>
        <taxon>Pleosporomycetidae</taxon>
        <taxon>Pleosporales</taxon>
        <taxon>Sporormiaceae</taxon>
        <taxon>Westerdykella</taxon>
    </lineage>
</organism>
<dbReference type="InterPro" id="IPR040260">
    <property type="entry name" value="RFA2-like"/>
</dbReference>
<dbReference type="InterPro" id="IPR012340">
    <property type="entry name" value="NA-bd_OB-fold"/>
</dbReference>
<dbReference type="Proteomes" id="UP000800097">
    <property type="component" value="Unassembled WGS sequence"/>
</dbReference>
<sequence length="256" mass="30064">MSTHISPNYKLYPAYCFRISPTYDAWVKMTAADVQALQTVPEFQGQRIYFHLNHPIRYICLVGLIVAIDDVNPRYTIFTLDDSSGVTIEVKIIRLRPDEYDPAQSPSNTMVENVNVYSGLGNFAVMVNGEEIDVGTVLKVKGTISEFRGNKQVELKRVWIVKTTDEEVKAWLETARFKKEVLDVPWHITKGEHRRIVVAEKYEKKKRAEKERLQREYEEKRMERKRRKEKEMAERERKLEIKRKQEEIIMNEGALI</sequence>
<feature type="compositionally biased region" description="Basic and acidic residues" evidence="9">
    <location>
        <begin position="211"/>
        <end position="222"/>
    </location>
</feature>
<evidence type="ECO:0000256" key="4">
    <source>
        <dbReference type="ARBA" id="ARBA00022454"/>
    </source>
</evidence>
<dbReference type="Gene3D" id="2.40.50.140">
    <property type="entry name" value="Nucleic acid-binding proteins"/>
    <property type="match status" value="1"/>
</dbReference>
<dbReference type="RefSeq" id="XP_033651630.1">
    <property type="nucleotide sequence ID" value="XM_033795846.1"/>
</dbReference>
<evidence type="ECO:0000259" key="10">
    <source>
        <dbReference type="Pfam" id="PF10451"/>
    </source>
</evidence>
<dbReference type="GO" id="GO:0000781">
    <property type="term" value="C:chromosome, telomeric region"/>
    <property type="evidence" value="ECO:0007669"/>
    <property type="project" value="UniProtKB-SubCell"/>
</dbReference>
<accession>A0A6A6JBZ2</accession>
<keyword evidence="6" id="KW-0238">DNA-binding</keyword>
<feature type="domain" description="CST complex subunit Stn1 N-terminal" evidence="10">
    <location>
        <begin position="17"/>
        <end position="93"/>
    </location>
</feature>
<keyword evidence="4" id="KW-0158">Chromosome</keyword>
<dbReference type="CDD" id="cd03524">
    <property type="entry name" value="RPA2_OBF_family"/>
    <property type="match status" value="1"/>
</dbReference>
<evidence type="ECO:0000256" key="7">
    <source>
        <dbReference type="ARBA" id="ARBA00023242"/>
    </source>
</evidence>
<dbReference type="SUPFAM" id="SSF50249">
    <property type="entry name" value="Nucleic acid-binding proteins"/>
    <property type="match status" value="1"/>
</dbReference>
<evidence type="ECO:0000256" key="1">
    <source>
        <dbReference type="ARBA" id="ARBA00004123"/>
    </source>
</evidence>
<dbReference type="EMBL" id="ML986505">
    <property type="protein sequence ID" value="KAF2274091.1"/>
    <property type="molecule type" value="Genomic_DNA"/>
</dbReference>
<reference evidence="11" key="1">
    <citation type="journal article" date="2020" name="Stud. Mycol.">
        <title>101 Dothideomycetes genomes: a test case for predicting lifestyles and emergence of pathogens.</title>
        <authorList>
            <person name="Haridas S."/>
            <person name="Albert R."/>
            <person name="Binder M."/>
            <person name="Bloem J."/>
            <person name="Labutti K."/>
            <person name="Salamov A."/>
            <person name="Andreopoulos B."/>
            <person name="Baker S."/>
            <person name="Barry K."/>
            <person name="Bills G."/>
            <person name="Bluhm B."/>
            <person name="Cannon C."/>
            <person name="Castanera R."/>
            <person name="Culley D."/>
            <person name="Daum C."/>
            <person name="Ezra D."/>
            <person name="Gonzalez J."/>
            <person name="Henrissat B."/>
            <person name="Kuo A."/>
            <person name="Liang C."/>
            <person name="Lipzen A."/>
            <person name="Lutzoni F."/>
            <person name="Magnuson J."/>
            <person name="Mondo S."/>
            <person name="Nolan M."/>
            <person name="Ohm R."/>
            <person name="Pangilinan J."/>
            <person name="Park H.-J."/>
            <person name="Ramirez L."/>
            <person name="Alfaro M."/>
            <person name="Sun H."/>
            <person name="Tritt A."/>
            <person name="Yoshinaga Y."/>
            <person name="Zwiers L.-H."/>
            <person name="Turgeon B."/>
            <person name="Goodwin S."/>
            <person name="Spatafora J."/>
            <person name="Crous P."/>
            <person name="Grigoriev I."/>
        </authorList>
    </citation>
    <scope>NUCLEOTIDE SEQUENCE</scope>
    <source>
        <strain evidence="11">CBS 379.55</strain>
    </source>
</reference>
<proteinExistence type="predicted"/>
<evidence type="ECO:0000256" key="2">
    <source>
        <dbReference type="ARBA" id="ARBA00004574"/>
    </source>
</evidence>
<protein>
    <recommendedName>
        <fullName evidence="3">CST complex subunit STN1</fullName>
    </recommendedName>
    <alternativeName>
        <fullName evidence="8">Suppressor of cdc thirteen homolog</fullName>
    </alternativeName>
</protein>
<evidence type="ECO:0000256" key="9">
    <source>
        <dbReference type="SAM" id="MobiDB-lite"/>
    </source>
</evidence>
<keyword evidence="5" id="KW-0779">Telomere</keyword>
<keyword evidence="12" id="KW-1185">Reference proteome</keyword>
<evidence type="ECO:0000256" key="5">
    <source>
        <dbReference type="ARBA" id="ARBA00022895"/>
    </source>
</evidence>
<dbReference type="PANTHER" id="PTHR13989">
    <property type="entry name" value="REPLICATION PROTEIN A-RELATED"/>
    <property type="match status" value="1"/>
</dbReference>
<name>A0A6A6JBZ2_WESOR</name>